<keyword evidence="2" id="KW-1185">Reference proteome</keyword>
<sequence>MQRRALLKWLGTLPLTGTAVGYASRVLAAPAAPAKLLVVFLRGGYDAASLLVPFGSDFYYQSRPNIAIPKPSDAPGASLPLSSDWALHPALKDSIYPLFQARQAIFVPFAGTDDLTRSHFETQDTIELGQAQGRRDYRSGFMNRLAAVLGGTQRSMPISFTDQLPRIFQGSVDVPNVALRTIGKPGLDERQSKIIAAMYANQPLGRQVEEGFATRGEVMREMAGEMEAANRNAINTKGFEMEARRVASLMKDKYQIGFIDVGGWDTHVGQGASSGYLAGRLDELGRGLSTFAHAMGPDWRKTVVVVVSEFGRTFRENGNRGTDHGHGTVFWILGGAVSGGRIAGEQIDLRAETLFQNRDYPVLNEYRAILAGLFARMYGLSGQQLESVFPGVTPKALGLV</sequence>
<comment type="caution">
    <text evidence="1">The sequence shown here is derived from an EMBL/GenBank/DDBJ whole genome shotgun (WGS) entry which is preliminary data.</text>
</comment>
<accession>A0A6B3SVL4</accession>
<protein>
    <submittedName>
        <fullName evidence="1">DUF1501 domain-containing protein</fullName>
    </submittedName>
</protein>
<gene>
    <name evidence="1" type="ORF">G3574_27595</name>
</gene>
<dbReference type="EMBL" id="JAAIVB010000085">
    <property type="protein sequence ID" value="NEX64863.1"/>
    <property type="molecule type" value="Genomic_DNA"/>
</dbReference>
<organism evidence="1 2">
    <name type="scientific">Noviherbaspirillum galbum</name>
    <dbReference type="NCBI Taxonomy" id="2709383"/>
    <lineage>
        <taxon>Bacteria</taxon>
        <taxon>Pseudomonadati</taxon>
        <taxon>Pseudomonadota</taxon>
        <taxon>Betaproteobacteria</taxon>
        <taxon>Burkholderiales</taxon>
        <taxon>Oxalobacteraceae</taxon>
        <taxon>Noviherbaspirillum</taxon>
    </lineage>
</organism>
<dbReference type="InterPro" id="IPR010869">
    <property type="entry name" value="DUF1501"/>
</dbReference>
<dbReference type="PANTHER" id="PTHR43737:SF1">
    <property type="entry name" value="DUF1501 DOMAIN-CONTAINING PROTEIN"/>
    <property type="match status" value="1"/>
</dbReference>
<reference evidence="1 2" key="1">
    <citation type="submission" date="2020-02" db="EMBL/GenBank/DDBJ databases">
        <authorList>
            <person name="Kim M.K."/>
        </authorList>
    </citation>
    <scope>NUCLEOTIDE SEQUENCE [LARGE SCALE GENOMIC DNA]</scope>
    <source>
        <strain evidence="1 2">17J57-3</strain>
    </source>
</reference>
<evidence type="ECO:0000313" key="2">
    <source>
        <dbReference type="Proteomes" id="UP000482155"/>
    </source>
</evidence>
<proteinExistence type="predicted"/>
<dbReference type="Pfam" id="PF07394">
    <property type="entry name" value="DUF1501"/>
    <property type="match status" value="1"/>
</dbReference>
<evidence type="ECO:0000313" key="1">
    <source>
        <dbReference type="EMBL" id="NEX64863.1"/>
    </source>
</evidence>
<dbReference type="PANTHER" id="PTHR43737">
    <property type="entry name" value="BLL7424 PROTEIN"/>
    <property type="match status" value="1"/>
</dbReference>
<dbReference type="Proteomes" id="UP000482155">
    <property type="component" value="Unassembled WGS sequence"/>
</dbReference>
<name>A0A6B3SVL4_9BURK</name>
<dbReference type="AlphaFoldDB" id="A0A6B3SVL4"/>
<dbReference type="RefSeq" id="WP_163968779.1">
    <property type="nucleotide sequence ID" value="NZ_JAAIVB010000085.1"/>
</dbReference>